<dbReference type="PANTHER" id="PTHR31263">
    <property type="entry name" value="CELLULASE FAMILY PROTEIN (AFU_ORTHOLOGUE AFUA_5G14560)"/>
    <property type="match status" value="1"/>
</dbReference>
<dbReference type="EMBL" id="MRCY01000048">
    <property type="protein sequence ID" value="RKL07869.1"/>
    <property type="molecule type" value="Genomic_DNA"/>
</dbReference>
<dbReference type="InterPro" id="IPR001547">
    <property type="entry name" value="Glyco_hydro_5"/>
</dbReference>
<evidence type="ECO:0000256" key="5">
    <source>
        <dbReference type="SAM" id="SignalP"/>
    </source>
</evidence>
<organism evidence="7 8">
    <name type="scientific">Fusarium oxysporum</name>
    <name type="common">Fusarium vascular wilt</name>
    <dbReference type="NCBI Taxonomy" id="5507"/>
    <lineage>
        <taxon>Eukaryota</taxon>
        <taxon>Fungi</taxon>
        <taxon>Dikarya</taxon>
        <taxon>Ascomycota</taxon>
        <taxon>Pezizomycotina</taxon>
        <taxon>Sordariomycetes</taxon>
        <taxon>Hypocreomycetidae</taxon>
        <taxon>Hypocreales</taxon>
        <taxon>Nectriaceae</taxon>
        <taxon>Fusarium</taxon>
        <taxon>Fusarium oxysporum species complex</taxon>
    </lineage>
</organism>
<evidence type="ECO:0000259" key="6">
    <source>
        <dbReference type="Pfam" id="PF00150"/>
    </source>
</evidence>
<keyword evidence="2 4" id="KW-0378">Hydrolase</keyword>
<dbReference type="VEuPathDB" id="FungiDB:FOZG_04542"/>
<dbReference type="AlphaFoldDB" id="A0A420QT01"/>
<accession>A0A420QT01</accession>
<dbReference type="VEuPathDB" id="FungiDB:HZS61_010472"/>
<keyword evidence="3 4" id="KW-0326">Glycosidase</keyword>
<sequence>MKPFSYLSTALAFASPLWATQIRPRDASDWPDGPFSTDGRWVVDASGQQIHFAGVNWPGAAEVMIPEGLQYRSVEQIVSQIKSVGFNAVRLTYAIEMVDQIYDNDGKDISIETAFVNGLGSENGTLALAKVLENNPSFTNETTRLQGKQWTGLVAMSLRNELRNVENNPALLKTYNWQTWYKYVQQGAKAINNANGDVLVYLSGLGYDTWITPVFTQTALTPGKEVFDKAAFAGFSDKLVLEIHNYEKTVGSCATLKSHLYTKGFQGMNSTDAATKAVFPVQLTEWGHLMDATTWQGVYSTCLRSYVGSLKASWFMWVIAGSYYTRYGKPDNDELWGLLNHNWTDWRNPDFVKSGLTPFIRQTLNS</sequence>
<feature type="chain" id="PRO_5019075700" description="Glycoside hydrolase family 5 domain-containing protein" evidence="5">
    <location>
        <begin position="20"/>
        <end position="366"/>
    </location>
</feature>
<evidence type="ECO:0000256" key="2">
    <source>
        <dbReference type="ARBA" id="ARBA00022801"/>
    </source>
</evidence>
<feature type="signal peptide" evidence="5">
    <location>
        <begin position="1"/>
        <end position="19"/>
    </location>
</feature>
<evidence type="ECO:0000313" key="8">
    <source>
        <dbReference type="Proteomes" id="UP000285860"/>
    </source>
</evidence>
<dbReference type="InterPro" id="IPR017853">
    <property type="entry name" value="GH"/>
</dbReference>
<gene>
    <name evidence="7" type="ORF">BFJ68_g9668</name>
</gene>
<protein>
    <recommendedName>
        <fullName evidence="6">Glycoside hydrolase family 5 domain-containing protein</fullName>
    </recommendedName>
</protein>
<dbReference type="Proteomes" id="UP000285860">
    <property type="component" value="Unassembled WGS sequence"/>
</dbReference>
<dbReference type="VEuPathDB" id="FungiDB:FOXG_02605"/>
<evidence type="ECO:0000256" key="1">
    <source>
        <dbReference type="ARBA" id="ARBA00005641"/>
    </source>
</evidence>
<dbReference type="PANTHER" id="PTHR31263:SF0">
    <property type="entry name" value="CELLULASE FAMILY PROTEIN (AFU_ORTHOLOGUE AFUA_5G14560)"/>
    <property type="match status" value="1"/>
</dbReference>
<keyword evidence="5" id="KW-0732">Signal</keyword>
<dbReference type="VEuPathDB" id="FungiDB:FOMG_16183"/>
<comment type="similarity">
    <text evidence="1 4">Belongs to the glycosyl hydrolase 5 (cellulase A) family.</text>
</comment>
<dbReference type="VEuPathDB" id="FungiDB:FOIG_15927"/>
<evidence type="ECO:0000256" key="4">
    <source>
        <dbReference type="RuleBase" id="RU361153"/>
    </source>
</evidence>
<dbReference type="VEuPathDB" id="FungiDB:FOC4_g10001702"/>
<proteinExistence type="inferred from homology"/>
<feature type="domain" description="Glycoside hydrolase family 5" evidence="6">
    <location>
        <begin position="154"/>
        <end position="319"/>
    </location>
</feature>
<dbReference type="Gene3D" id="3.20.20.80">
    <property type="entry name" value="Glycosidases"/>
    <property type="match status" value="2"/>
</dbReference>
<comment type="caution">
    <text evidence="7">The sequence shown here is derived from an EMBL/GenBank/DDBJ whole genome shotgun (WGS) entry which is preliminary data.</text>
</comment>
<evidence type="ECO:0000313" key="7">
    <source>
        <dbReference type="EMBL" id="RKL07869.1"/>
    </source>
</evidence>
<evidence type="ECO:0000256" key="3">
    <source>
        <dbReference type="ARBA" id="ARBA00023295"/>
    </source>
</evidence>
<reference evidence="7 8" key="1">
    <citation type="journal article" date="2018" name="Sci. Rep.">
        <title>Characterisation of pathogen-specific regions and novel effector candidates in Fusarium oxysporum f. sp. cepae.</title>
        <authorList>
            <person name="Armitage A.D."/>
            <person name="Taylor A."/>
            <person name="Sobczyk M.K."/>
            <person name="Baxter L."/>
            <person name="Greenfield B.P."/>
            <person name="Bates H.J."/>
            <person name="Wilson F."/>
            <person name="Jackson A.C."/>
            <person name="Ott S."/>
            <person name="Harrison R.J."/>
            <person name="Clarkson J.P."/>
        </authorList>
    </citation>
    <scope>NUCLEOTIDE SEQUENCE [LARGE SCALE GENOMIC DNA]</scope>
    <source>
        <strain evidence="7 8">Fo_A28</strain>
    </source>
</reference>
<dbReference type="GO" id="GO:0000272">
    <property type="term" value="P:polysaccharide catabolic process"/>
    <property type="evidence" value="ECO:0007669"/>
    <property type="project" value="InterPro"/>
</dbReference>
<dbReference type="SUPFAM" id="SSF51445">
    <property type="entry name" value="(Trans)glycosidases"/>
    <property type="match status" value="1"/>
</dbReference>
<dbReference type="GO" id="GO:0004553">
    <property type="term" value="F:hydrolase activity, hydrolyzing O-glycosyl compounds"/>
    <property type="evidence" value="ECO:0007669"/>
    <property type="project" value="InterPro"/>
</dbReference>
<dbReference type="VEuPathDB" id="FungiDB:FOC1_g10004571"/>
<name>A0A420QT01_FUSOX</name>
<dbReference type="Pfam" id="PF00150">
    <property type="entry name" value="Cellulase"/>
    <property type="match status" value="1"/>
</dbReference>